<proteinExistence type="predicted"/>
<feature type="domain" description="N-acetyltransferase" evidence="4">
    <location>
        <begin position="41"/>
        <end position="191"/>
    </location>
</feature>
<dbReference type="PANTHER" id="PTHR43877">
    <property type="entry name" value="AMINOALKYLPHOSPHONATE N-ACETYLTRANSFERASE-RELATED-RELATED"/>
    <property type="match status" value="1"/>
</dbReference>
<evidence type="ECO:0000259" key="4">
    <source>
        <dbReference type="PROSITE" id="PS51186"/>
    </source>
</evidence>
<name>A0A7D4D196_9EURY</name>
<reference evidence="5 6" key="1">
    <citation type="submission" date="2020-05" db="EMBL/GenBank/DDBJ databases">
        <title>Halorubrum RHB-C sp.nov., an extremely halophilic archaeon isolated from solar salt farm.</title>
        <authorList>
            <person name="Ho H."/>
            <person name="Danganan R.E."/>
            <person name="Dedeles G.R."/>
            <person name="Kim S.-G."/>
        </authorList>
    </citation>
    <scope>NUCLEOTIDE SEQUENCE [LARGE SCALE GENOMIC DNA]</scope>
    <source>
        <strain evidence="5 6">RHB-C</strain>
        <plasmid evidence="6">phar01</plasmid>
    </source>
</reference>
<dbReference type="AlphaFoldDB" id="A0A7D4D196"/>
<gene>
    <name evidence="5" type="ORF">HPS36_14965</name>
</gene>
<evidence type="ECO:0000313" key="6">
    <source>
        <dbReference type="Proteomes" id="UP000505020"/>
    </source>
</evidence>
<dbReference type="Proteomes" id="UP000505020">
    <property type="component" value="Plasmid pHAR01"/>
</dbReference>
<geneLocation type="plasmid" evidence="6">
    <name>phar01</name>
</geneLocation>
<keyword evidence="2" id="KW-0012">Acyltransferase</keyword>
<accession>A0A7D4D196</accession>
<feature type="region of interest" description="Disordered" evidence="3">
    <location>
        <begin position="61"/>
        <end position="81"/>
    </location>
</feature>
<dbReference type="PANTHER" id="PTHR43877:SF2">
    <property type="entry name" value="AMINOALKYLPHOSPHONATE N-ACETYLTRANSFERASE-RELATED"/>
    <property type="match status" value="1"/>
</dbReference>
<dbReference type="PROSITE" id="PS51186">
    <property type="entry name" value="GNAT"/>
    <property type="match status" value="1"/>
</dbReference>
<sequence>MESNELSLRSYDTRDDDAIWSLHEWAIEETGVNPADVPGTEDLRTVETSYLETGGTFIVGTVDGEKSESDHSTEAGQPGYTLSDLTTYDGLLVAMGGVLPNQAGHSDERDRPGAAELHRMRVAPPHQRRGYGKQILCELERRAAAIGFETLLATTSTRQSAALDFYAGQGYEQTGTSTAGSYELVHFEKQL</sequence>
<dbReference type="Gene3D" id="3.40.630.30">
    <property type="match status" value="1"/>
</dbReference>
<protein>
    <submittedName>
        <fullName evidence="5">GNAT family N-acetyltransferase</fullName>
    </submittedName>
</protein>
<dbReference type="RefSeq" id="WP_173230848.1">
    <property type="nucleotide sequence ID" value="NZ_CP053942.1"/>
</dbReference>
<dbReference type="InterPro" id="IPR050832">
    <property type="entry name" value="Bact_Acetyltransf"/>
</dbReference>
<keyword evidence="1 5" id="KW-0808">Transferase</keyword>
<dbReference type="CDD" id="cd04301">
    <property type="entry name" value="NAT_SF"/>
    <property type="match status" value="1"/>
</dbReference>
<keyword evidence="6" id="KW-1185">Reference proteome</keyword>
<evidence type="ECO:0000313" key="5">
    <source>
        <dbReference type="EMBL" id="QKG94203.1"/>
    </source>
</evidence>
<dbReference type="EMBL" id="CP053942">
    <property type="protein sequence ID" value="QKG94203.1"/>
    <property type="molecule type" value="Genomic_DNA"/>
</dbReference>
<dbReference type="KEGG" id="hsai:HPS36_14965"/>
<dbReference type="GO" id="GO:0016747">
    <property type="term" value="F:acyltransferase activity, transferring groups other than amino-acyl groups"/>
    <property type="evidence" value="ECO:0007669"/>
    <property type="project" value="InterPro"/>
</dbReference>
<evidence type="ECO:0000256" key="3">
    <source>
        <dbReference type="SAM" id="MobiDB-lite"/>
    </source>
</evidence>
<dbReference type="Pfam" id="PF00583">
    <property type="entry name" value="Acetyltransf_1"/>
    <property type="match status" value="1"/>
</dbReference>
<evidence type="ECO:0000256" key="2">
    <source>
        <dbReference type="ARBA" id="ARBA00023315"/>
    </source>
</evidence>
<evidence type="ECO:0000256" key="1">
    <source>
        <dbReference type="ARBA" id="ARBA00022679"/>
    </source>
</evidence>
<feature type="compositionally biased region" description="Basic and acidic residues" evidence="3">
    <location>
        <begin position="63"/>
        <end position="73"/>
    </location>
</feature>
<dbReference type="InterPro" id="IPR000182">
    <property type="entry name" value="GNAT_dom"/>
</dbReference>
<organism evidence="5 6">
    <name type="scientific">Halorubrum salinarum</name>
    <dbReference type="NCBI Taxonomy" id="2739057"/>
    <lineage>
        <taxon>Archaea</taxon>
        <taxon>Methanobacteriati</taxon>
        <taxon>Methanobacteriota</taxon>
        <taxon>Stenosarchaea group</taxon>
        <taxon>Halobacteria</taxon>
        <taxon>Halobacteriales</taxon>
        <taxon>Haloferacaceae</taxon>
        <taxon>Halorubrum</taxon>
    </lineage>
</organism>
<dbReference type="GeneID" id="55596329"/>
<keyword evidence="5" id="KW-0614">Plasmid</keyword>
<dbReference type="SUPFAM" id="SSF55729">
    <property type="entry name" value="Acyl-CoA N-acyltransferases (Nat)"/>
    <property type="match status" value="1"/>
</dbReference>
<dbReference type="InterPro" id="IPR016181">
    <property type="entry name" value="Acyl_CoA_acyltransferase"/>
</dbReference>